<evidence type="ECO:0000313" key="1">
    <source>
        <dbReference type="EMBL" id="GAA0968596.1"/>
    </source>
</evidence>
<keyword evidence="2" id="KW-1185">Reference proteome</keyword>
<sequence>MSGDVPEPAYLDLIRPHTGHVTAVRSPSGGNSTADTVLIEAEHGTFFVKAVPNRPGGRRASLLREAAINPYVAPDLSPVMRWRAQDETWIVLGFNVIEARPADFTPGSPDLPAVVDILNRITALPLPEVARGWTETRWDAHADDPDFLRGDALLYTDIHPDNLLIGQTRTWAIDWSWPTRGAAFIDPALLVIQLIAAGHTPKAAEDWAADCTAWNDADPRAVDAFAIATARMWQTFSERRPEEAWMQAMAEATCQWTAYRDL</sequence>
<dbReference type="EMBL" id="BAAAHH010000057">
    <property type="protein sequence ID" value="GAA0968596.1"/>
    <property type="molecule type" value="Genomic_DNA"/>
</dbReference>
<evidence type="ECO:0000313" key="2">
    <source>
        <dbReference type="Proteomes" id="UP001500665"/>
    </source>
</evidence>
<comment type="caution">
    <text evidence="1">The sequence shown here is derived from an EMBL/GenBank/DDBJ whole genome shotgun (WGS) entry which is preliminary data.</text>
</comment>
<proteinExistence type="predicted"/>
<dbReference type="SUPFAM" id="SSF56112">
    <property type="entry name" value="Protein kinase-like (PK-like)"/>
    <property type="match status" value="1"/>
</dbReference>
<gene>
    <name evidence="1" type="ORF">GCM10009550_74230</name>
</gene>
<organism evidence="1 2">
    <name type="scientific">Actinocorallia libanotica</name>
    <dbReference type="NCBI Taxonomy" id="46162"/>
    <lineage>
        <taxon>Bacteria</taxon>
        <taxon>Bacillati</taxon>
        <taxon>Actinomycetota</taxon>
        <taxon>Actinomycetes</taxon>
        <taxon>Streptosporangiales</taxon>
        <taxon>Thermomonosporaceae</taxon>
        <taxon>Actinocorallia</taxon>
    </lineage>
</organism>
<reference evidence="2" key="1">
    <citation type="journal article" date="2019" name="Int. J. Syst. Evol. Microbiol.">
        <title>The Global Catalogue of Microorganisms (GCM) 10K type strain sequencing project: providing services to taxonomists for standard genome sequencing and annotation.</title>
        <authorList>
            <consortium name="The Broad Institute Genomics Platform"/>
            <consortium name="The Broad Institute Genome Sequencing Center for Infectious Disease"/>
            <person name="Wu L."/>
            <person name="Ma J."/>
        </authorList>
    </citation>
    <scope>NUCLEOTIDE SEQUENCE [LARGE SCALE GENOMIC DNA]</scope>
    <source>
        <strain evidence="2">JCM 10696</strain>
    </source>
</reference>
<accession>A0ABP4CG01</accession>
<dbReference type="Proteomes" id="UP001500665">
    <property type="component" value="Unassembled WGS sequence"/>
</dbReference>
<protein>
    <recommendedName>
        <fullName evidence="3">Phosphotransferase family enzyme</fullName>
    </recommendedName>
</protein>
<name>A0ABP4CG01_9ACTN</name>
<dbReference type="InterPro" id="IPR011009">
    <property type="entry name" value="Kinase-like_dom_sf"/>
</dbReference>
<evidence type="ECO:0008006" key="3">
    <source>
        <dbReference type="Google" id="ProtNLM"/>
    </source>
</evidence>